<accession>A0A6A6HDB3</accession>
<dbReference type="GO" id="GO:0003723">
    <property type="term" value="F:RNA binding"/>
    <property type="evidence" value="ECO:0007669"/>
    <property type="project" value="TreeGrafter"/>
</dbReference>
<dbReference type="PANTHER" id="PTHR31809">
    <property type="entry name" value="BUD13 HOMOLOG"/>
    <property type="match status" value="1"/>
</dbReference>
<reference evidence="3" key="1">
    <citation type="journal article" date="2020" name="Stud. Mycol.">
        <title>101 Dothideomycetes genomes: a test case for predicting lifestyles and emergence of pathogens.</title>
        <authorList>
            <person name="Haridas S."/>
            <person name="Albert R."/>
            <person name="Binder M."/>
            <person name="Bloem J."/>
            <person name="Labutti K."/>
            <person name="Salamov A."/>
            <person name="Andreopoulos B."/>
            <person name="Baker S."/>
            <person name="Barry K."/>
            <person name="Bills G."/>
            <person name="Bluhm B."/>
            <person name="Cannon C."/>
            <person name="Castanera R."/>
            <person name="Culley D."/>
            <person name="Daum C."/>
            <person name="Ezra D."/>
            <person name="Gonzalez J."/>
            <person name="Henrissat B."/>
            <person name="Kuo A."/>
            <person name="Liang C."/>
            <person name="Lipzen A."/>
            <person name="Lutzoni F."/>
            <person name="Magnuson J."/>
            <person name="Mondo S."/>
            <person name="Nolan M."/>
            <person name="Ohm R."/>
            <person name="Pangilinan J."/>
            <person name="Park H.-J."/>
            <person name="Ramirez L."/>
            <person name="Alfaro M."/>
            <person name="Sun H."/>
            <person name="Tritt A."/>
            <person name="Yoshinaga Y."/>
            <person name="Zwiers L.-H."/>
            <person name="Turgeon B."/>
            <person name="Goodwin S."/>
            <person name="Spatafora J."/>
            <person name="Crous P."/>
            <person name="Grigoriev I."/>
        </authorList>
    </citation>
    <scope>NUCLEOTIDE SEQUENCE</scope>
    <source>
        <strain evidence="3">Tuck. ex Michener</strain>
    </source>
</reference>
<feature type="region of interest" description="Disordered" evidence="2">
    <location>
        <begin position="263"/>
        <end position="302"/>
    </location>
</feature>
<evidence type="ECO:0008006" key="5">
    <source>
        <dbReference type="Google" id="ProtNLM"/>
    </source>
</evidence>
<dbReference type="OrthoDB" id="6022at2759"/>
<organism evidence="3 4">
    <name type="scientific">Viridothelium virens</name>
    <name type="common">Speckled blister lichen</name>
    <name type="synonym">Trypethelium virens</name>
    <dbReference type="NCBI Taxonomy" id="1048519"/>
    <lineage>
        <taxon>Eukaryota</taxon>
        <taxon>Fungi</taxon>
        <taxon>Dikarya</taxon>
        <taxon>Ascomycota</taxon>
        <taxon>Pezizomycotina</taxon>
        <taxon>Dothideomycetes</taxon>
        <taxon>Dothideomycetes incertae sedis</taxon>
        <taxon>Trypetheliales</taxon>
        <taxon>Trypetheliaceae</taxon>
        <taxon>Viridothelium</taxon>
    </lineage>
</organism>
<dbReference type="GO" id="GO:0005684">
    <property type="term" value="C:U2-type spliceosomal complex"/>
    <property type="evidence" value="ECO:0007669"/>
    <property type="project" value="TreeGrafter"/>
</dbReference>
<dbReference type="Proteomes" id="UP000800092">
    <property type="component" value="Unassembled WGS sequence"/>
</dbReference>
<keyword evidence="4" id="KW-1185">Reference proteome</keyword>
<evidence type="ECO:0000256" key="2">
    <source>
        <dbReference type="SAM" id="MobiDB-lite"/>
    </source>
</evidence>
<dbReference type="InterPro" id="IPR018609">
    <property type="entry name" value="Bud13"/>
</dbReference>
<dbReference type="GO" id="GO:0070274">
    <property type="term" value="C:RES complex"/>
    <property type="evidence" value="ECO:0007669"/>
    <property type="project" value="TreeGrafter"/>
</dbReference>
<gene>
    <name evidence="3" type="ORF">EV356DRAFT_531371</name>
</gene>
<name>A0A6A6HDB3_VIRVR</name>
<dbReference type="EMBL" id="ML991787">
    <property type="protein sequence ID" value="KAF2236126.1"/>
    <property type="molecule type" value="Genomic_DNA"/>
</dbReference>
<protein>
    <recommendedName>
        <fullName evidence="5">Pre-mRNA-splicing factor cwc26</fullName>
    </recommendedName>
</protein>
<evidence type="ECO:0000256" key="1">
    <source>
        <dbReference type="ARBA" id="ARBA00011069"/>
    </source>
</evidence>
<dbReference type="AlphaFoldDB" id="A0A6A6HDB3"/>
<feature type="region of interest" description="Disordered" evidence="2">
    <location>
        <begin position="204"/>
        <end position="230"/>
    </location>
</feature>
<sequence length="333" mass="36694">MSRVDYLAKHYLTADKSEKKGKKRKRKEASAGLTIAEDDISGWTTHDLNTLNPDDITATLASGQTAEFRKAKKNNWKTIGAPAPSNAEQAAADAILASAAQEARTAGAGAADDEAPAIVETVSTQATTSKPMKMADGTHVGLQTKEQVAAALAERQAEEQAELAKATAEGRGGAAQETIYRDASGRIINVAMKRAEARRAAEEEARKKREEVEARKGDVQRAEEERKKQDLREAKYMTVARRADDEEMNAELKERERWNDPAAGFLVKKKKGGKSATGKPLYQGSSAPNRYGIRPGHRWDGVDRSNGFEKKYFAARNRKENIRDLEYAWQMDE</sequence>
<proteinExistence type="inferred from homology"/>
<evidence type="ECO:0000313" key="4">
    <source>
        <dbReference type="Proteomes" id="UP000800092"/>
    </source>
</evidence>
<dbReference type="InterPro" id="IPR051112">
    <property type="entry name" value="CWC26_splicing_factor"/>
</dbReference>
<dbReference type="GO" id="GO:0000398">
    <property type="term" value="P:mRNA splicing, via spliceosome"/>
    <property type="evidence" value="ECO:0007669"/>
    <property type="project" value="TreeGrafter"/>
</dbReference>
<dbReference type="PANTHER" id="PTHR31809:SF0">
    <property type="entry name" value="BUD13 HOMOLOG"/>
    <property type="match status" value="1"/>
</dbReference>
<evidence type="ECO:0000313" key="3">
    <source>
        <dbReference type="EMBL" id="KAF2236126.1"/>
    </source>
</evidence>
<comment type="similarity">
    <text evidence="1">Belongs to the CWC26 family.</text>
</comment>
<dbReference type="Pfam" id="PF09736">
    <property type="entry name" value="Bud13"/>
    <property type="match status" value="1"/>
</dbReference>